<feature type="domain" description="HTH merR-type" evidence="5">
    <location>
        <begin position="4"/>
        <end position="73"/>
    </location>
</feature>
<dbReference type="RefSeq" id="WP_185064815.1">
    <property type="nucleotide sequence ID" value="NZ_BAABJP010000003.1"/>
</dbReference>
<dbReference type="InterPro" id="IPR012925">
    <property type="entry name" value="TipAS_dom"/>
</dbReference>
<dbReference type="InterPro" id="IPR009061">
    <property type="entry name" value="DNA-bd_dom_put_sf"/>
</dbReference>
<dbReference type="InterPro" id="IPR000551">
    <property type="entry name" value="MerR-type_HTH_dom"/>
</dbReference>
<reference evidence="7" key="1">
    <citation type="journal article" date="2019" name="Int. J. Syst. Evol. Microbiol.">
        <title>The Global Catalogue of Microorganisms (GCM) 10K type strain sequencing project: providing services to taxonomists for standard genome sequencing and annotation.</title>
        <authorList>
            <consortium name="The Broad Institute Genomics Platform"/>
            <consortium name="The Broad Institute Genome Sequencing Center for Infectious Disease"/>
            <person name="Wu L."/>
            <person name="Ma J."/>
        </authorList>
    </citation>
    <scope>NUCLEOTIDE SEQUENCE [LARGE SCALE GENOMIC DNA]</scope>
    <source>
        <strain evidence="7">JCM 18303</strain>
    </source>
</reference>
<dbReference type="SMART" id="SM00422">
    <property type="entry name" value="HTH_MERR"/>
    <property type="match status" value="1"/>
</dbReference>
<evidence type="ECO:0000256" key="3">
    <source>
        <dbReference type="ARBA" id="ARBA00023125"/>
    </source>
</evidence>
<gene>
    <name evidence="6" type="ORF">GCM10023321_09120</name>
</gene>
<evidence type="ECO:0000256" key="2">
    <source>
        <dbReference type="ARBA" id="ARBA00023015"/>
    </source>
</evidence>
<dbReference type="EMBL" id="BAABJP010000003">
    <property type="protein sequence ID" value="GAA5147779.1"/>
    <property type="molecule type" value="Genomic_DNA"/>
</dbReference>
<evidence type="ECO:0000256" key="1">
    <source>
        <dbReference type="ARBA" id="ARBA00022491"/>
    </source>
</evidence>
<dbReference type="PANTHER" id="PTHR30204:SF69">
    <property type="entry name" value="MERR-FAMILY TRANSCRIPTIONAL REGULATOR"/>
    <property type="match status" value="1"/>
</dbReference>
<organism evidence="6 7">
    <name type="scientific">Pseudonocardia eucalypti</name>
    <dbReference type="NCBI Taxonomy" id="648755"/>
    <lineage>
        <taxon>Bacteria</taxon>
        <taxon>Bacillati</taxon>
        <taxon>Actinomycetota</taxon>
        <taxon>Actinomycetes</taxon>
        <taxon>Pseudonocardiales</taxon>
        <taxon>Pseudonocardiaceae</taxon>
        <taxon>Pseudonocardia</taxon>
    </lineage>
</organism>
<dbReference type="SUPFAM" id="SSF89082">
    <property type="entry name" value="Antibiotic binding domain of TipA-like multidrug resistance regulators"/>
    <property type="match status" value="1"/>
</dbReference>
<dbReference type="PRINTS" id="PR00040">
    <property type="entry name" value="HTHMERR"/>
</dbReference>
<dbReference type="PROSITE" id="PS50937">
    <property type="entry name" value="HTH_MERR_2"/>
    <property type="match status" value="1"/>
</dbReference>
<dbReference type="Gene3D" id="1.10.1660.10">
    <property type="match status" value="1"/>
</dbReference>
<dbReference type="CDD" id="cd01106">
    <property type="entry name" value="HTH_TipAL-Mta"/>
    <property type="match status" value="1"/>
</dbReference>
<accession>A0ABP9PLM9</accession>
<name>A0ABP9PLM9_9PSEU</name>
<keyword evidence="2" id="KW-0805">Transcription regulation</keyword>
<dbReference type="InterPro" id="IPR047057">
    <property type="entry name" value="MerR_fam"/>
</dbReference>
<dbReference type="Gene3D" id="1.10.490.50">
    <property type="entry name" value="Antibiotic binding domain of TipA-like multidrug resistance regulators"/>
    <property type="match status" value="1"/>
</dbReference>
<comment type="caution">
    <text evidence="6">The sequence shown here is derived from an EMBL/GenBank/DDBJ whole genome shotgun (WGS) entry which is preliminary data.</text>
</comment>
<evidence type="ECO:0000313" key="6">
    <source>
        <dbReference type="EMBL" id="GAA5147779.1"/>
    </source>
</evidence>
<dbReference type="InterPro" id="IPR036244">
    <property type="entry name" value="TipA-like_antibiotic-bd"/>
</dbReference>
<dbReference type="Pfam" id="PF13411">
    <property type="entry name" value="MerR_1"/>
    <property type="match status" value="1"/>
</dbReference>
<keyword evidence="7" id="KW-1185">Reference proteome</keyword>
<dbReference type="Pfam" id="PF07739">
    <property type="entry name" value="TipAS"/>
    <property type="match status" value="1"/>
</dbReference>
<proteinExistence type="predicted"/>
<sequence length="250" mass="28097">MVHEWSIQDIARAAGTTSRTLRHYDTIGLLTPSRVGSNGYRYYDEHALVRLQRILLLRELGLGLPAIAGVLAGQRDTAGALREHLELLESQRARLGRQIESVRTTLRKTEGGEQLMAREVFDGFDHTKYREEVIERWGKEAYQRGDNWWRALSADQRAEFQRRQADIAAGFGRLRAAGAAPDGAEAQALTREHYRWVTAGWQGNRPTAEQFAGLGRMYTDDPRFTAHYDVHGEGTAAFIRDAMAAFAAAL</sequence>
<dbReference type="Proteomes" id="UP001428817">
    <property type="component" value="Unassembled WGS sequence"/>
</dbReference>
<evidence type="ECO:0000256" key="4">
    <source>
        <dbReference type="ARBA" id="ARBA00023163"/>
    </source>
</evidence>
<dbReference type="SUPFAM" id="SSF46955">
    <property type="entry name" value="Putative DNA-binding domain"/>
    <property type="match status" value="1"/>
</dbReference>
<dbReference type="PANTHER" id="PTHR30204">
    <property type="entry name" value="REDOX-CYCLING DRUG-SENSING TRANSCRIPTIONAL ACTIVATOR SOXR"/>
    <property type="match status" value="1"/>
</dbReference>
<keyword evidence="3" id="KW-0238">DNA-binding</keyword>
<evidence type="ECO:0000259" key="5">
    <source>
        <dbReference type="PROSITE" id="PS50937"/>
    </source>
</evidence>
<keyword evidence="4" id="KW-0804">Transcription</keyword>
<protein>
    <submittedName>
        <fullName evidence="6">TipAS antibiotic-recognition domain-containing protein</fullName>
    </submittedName>
</protein>
<keyword evidence="1" id="KW-0678">Repressor</keyword>
<evidence type="ECO:0000313" key="7">
    <source>
        <dbReference type="Proteomes" id="UP001428817"/>
    </source>
</evidence>